<evidence type="ECO:0000256" key="6">
    <source>
        <dbReference type="SAM" id="MobiDB-lite"/>
    </source>
</evidence>
<evidence type="ECO:0000313" key="9">
    <source>
        <dbReference type="RefSeq" id="XP_049313243.1"/>
    </source>
</evidence>
<feature type="region of interest" description="Disordered" evidence="6">
    <location>
        <begin position="1355"/>
        <end position="1396"/>
    </location>
</feature>
<dbReference type="RefSeq" id="XP_049313243.1">
    <property type="nucleotide sequence ID" value="XM_049457286.1"/>
</dbReference>
<feature type="domain" description="PID" evidence="7">
    <location>
        <begin position="51"/>
        <end position="197"/>
    </location>
</feature>
<dbReference type="Pfam" id="PF00640">
    <property type="entry name" value="PID"/>
    <property type="match status" value="1"/>
</dbReference>
<sequence length="2314" mass="250792">MVKSLVSKLSAASSNLSLASTLSSVGVGSGSSGVQETNYAKHRNDPGRFFGDGVQFKAKLIGILEVGEARGDRMCQEALQDLKIAIRAAGEHKQRITIHVTIDGLRLRDEKTGDSLYHHPVHKISFIAQDMTDSRAFGYIFGSPDSGHRFFGIKTDKAASQVVLAMRDLFQVVFELKKKEIELARQQIQSKSIHEHQLASLSSLKSAAGGIGTGLGAHNDLSSTGGVGGGSTLSMLSGIGGQSRATASNRLGVNLDNKGAAKEMSPESVADLVDLEQELSSLQRGITQMERITPNEPGQPAVAGVSGKSVNEDDPFGDSFTNFPTYNLLPPPESGRSRHKPTKATDAAVNQTTASVSAGQNVTLSSLLSPAPVLNTSTGTLQQDDDDSWLHELDQQNDVFDTSKAGSMSIGVGLPMAPLAPSESTSTPTQQLSEHSTLVDVEAAANAATNASMQPSGGAAASTSAATLGVTSSSPTPVLGDGPPQAAASAAVKSDSTATAAGTTDDVVMMPRDTDPFSPTRKKSDPFQEGGDVFAKLDPFEFEFNSGDATNQRSSPTVSAETSRPADVFNGPLQVSLPPESSLSPTLAQPLSTAAQWRADVARLERQMAEPVAAMGNGSAIPPVGVNSSVRLRPTPSGQVSSVGQPSSVFKQQTADVISSISNKKMPHLFGQARFSKRESNSINMCRLQESDSLSENEAAPEPPPRPDSALHAEPPPLPPKKQFNDIVIRPRVTSGNAVPPRVAPPSVSSRYEFVNTTSKSLRGANSEVPPIPLPSRRVGRSDGTYPGPGRPRKPGHTDDDYLAPISGIGSIANAAAGDVPPLLPPPTQISTRNRAQRQQSLSKPQDIYENKLEILQQQQQQQQQKRQQALTDGGAEPNTATASLIPDITLSQLMTLSLDELAVKLNVPVSKLSTMTLVELTSYLSEFIEKSKPQREQALPSHMSPLPTRRVEMKSIKAESSPLPTQPTVFKVNFDQQATFVAKFDDTFGEDFSTHTADGQGQDAFANFEQFNEPPVGPSPIFTDTSQSAPIVPSADRYAVFREIIDKELQEQQENADLIGEVINENEDAGGSIISGTDVGGIAAVADDIGAQFEANFDDDDFLTSSGGPQVQPPKIDTKITEVVAQAKDRYAALRDIILVENLFDNKRPAALQASQEFPEFSDEFNEDQDQDLKHIMDGRASSIGPDRLGLVDSRGLPAEPSSSALTVEDDDEDDDGGAESSLDSNDKETRVAAAAQDKYEKLSTSTQQLDGEKSDKLDLNGSQPERCASQPSSNLLNAKQDNKFLTVAGSSGLSSSKDDLEIDELMQRAISNLSLDSRERISPANSATNMPTVIVTSGNSIALPRPNATLSSQAQFNDVSTSPIPLQKSPTPGVAQQQQRSPLSKSPQPSPVLSQLSAVSNLIDTATKQINIGSSLQQEPEVKHSKEFWATFDSPKPNIEKVDKRGRAAAKSTMKNSLLHLPPPPPSNTSQNDTAESPCSSDPRDYGWSKSTGVSRRWPKKERHQTSSSSRDISPCDDEPSDFQKPKRIPSGVPAIPPPSSDRHGYYVRHTRRLNSCDEDYDYEEEFNTRRDHRKLKPGLSRSRDNFDLESPSWYRHAPHHTWSPQDMEQAAGMRARAFERSAYERTTYGPPVYDKRGVALPPNASSSYDRRSGYDKRSKYYRDYARPNYDFDDYGDSPHERYRDAGSFEKPKVGRRSDYENIYDEGRSPMSGIIGSSGGGSSGYKTRGGDYMYDRERKSFDRESVESFESATRRRRSFGSGDVYGSMESHEEFRERYGPEKTRSLRKGMKLRATGDIEYEQDSENDFHQRTRMSGGGSSVNIPDTRSLQRPSQLISSNTGSTMSMGPGQPRARKSSGSSPWDGEEPPLPGQKSWKRPSSAADSERRLAESRRVAALGQTPSGSDGEKDRRFRKKQRSRGKEIPYSSSGLPPSNTGSRYSGTVAATTHSRDNYDYITYDDDDVGDEEDYADEDYDEPPTDEDKFERLNRRRHEMHQRMLESERRQHSMGKVPISSLKCSAPTAATKKYPTRGGEYDFDDYEQSPTSRSNASASLASAASSYIATTGVGGSTGSATKFSFDGGFESDFNQSSPPPAPAGTASSCNSTPAATTASACVTPATKSSFRFSNDFSEREKLHGFPQNSNSVSTAQQLDLDNTQSPAPHAMPPIITQKLRFDDNVKVSQFDDAAFEDDFSNAQFDFEKEDQWHADSLQSASSAALMTTAAKKHNLRNSKLQQRQELIKKSESINIFGKKSEDPFEDDEFFKAPGGEGALANNNNNNGNGQQLSKTGAGNGSGFQCDDDFNFAKFDENM</sequence>
<feature type="compositionally biased region" description="Basic and acidic residues" evidence="6">
    <location>
        <begin position="1735"/>
        <end position="1748"/>
    </location>
</feature>
<evidence type="ECO:0000259" key="7">
    <source>
        <dbReference type="PROSITE" id="PS01179"/>
    </source>
</evidence>
<organism evidence="8 9">
    <name type="scientific">Bactrocera dorsalis</name>
    <name type="common">Oriental fruit fly</name>
    <name type="synonym">Dacus dorsalis</name>
    <dbReference type="NCBI Taxonomy" id="27457"/>
    <lineage>
        <taxon>Eukaryota</taxon>
        <taxon>Metazoa</taxon>
        <taxon>Ecdysozoa</taxon>
        <taxon>Arthropoda</taxon>
        <taxon>Hexapoda</taxon>
        <taxon>Insecta</taxon>
        <taxon>Pterygota</taxon>
        <taxon>Neoptera</taxon>
        <taxon>Endopterygota</taxon>
        <taxon>Diptera</taxon>
        <taxon>Brachycera</taxon>
        <taxon>Muscomorpha</taxon>
        <taxon>Tephritoidea</taxon>
        <taxon>Tephritidae</taxon>
        <taxon>Bactrocera</taxon>
        <taxon>Bactrocera</taxon>
    </lineage>
</organism>
<dbReference type="Gene3D" id="2.30.29.30">
    <property type="entry name" value="Pleckstrin-homology domain (PH domain)/Phosphotyrosine-binding domain (PTB)"/>
    <property type="match status" value="1"/>
</dbReference>
<feature type="compositionally biased region" description="Polar residues" evidence="6">
    <location>
        <begin position="1470"/>
        <end position="1482"/>
    </location>
</feature>
<dbReference type="SMART" id="SM00462">
    <property type="entry name" value="PTB"/>
    <property type="match status" value="1"/>
</dbReference>
<gene>
    <name evidence="9" type="primary">LOC105223426</name>
</gene>
<feature type="region of interest" description="Disordered" evidence="6">
    <location>
        <begin position="326"/>
        <end position="354"/>
    </location>
</feature>
<proteinExistence type="predicted"/>
<feature type="compositionally biased region" description="Low complexity" evidence="6">
    <location>
        <begin position="572"/>
        <end position="587"/>
    </location>
</feature>
<feature type="region of interest" description="Disordered" evidence="6">
    <location>
        <begin position="689"/>
        <end position="723"/>
    </location>
</feature>
<evidence type="ECO:0000256" key="4">
    <source>
        <dbReference type="ARBA" id="ARBA00022553"/>
    </source>
</evidence>
<feature type="compositionally biased region" description="Polar residues" evidence="6">
    <location>
        <begin position="2105"/>
        <end position="2117"/>
    </location>
</feature>
<feature type="compositionally biased region" description="Acidic residues" evidence="6">
    <location>
        <begin position="1209"/>
        <end position="1219"/>
    </location>
</feature>
<evidence type="ECO:0000256" key="3">
    <source>
        <dbReference type="ARBA" id="ARBA00022490"/>
    </source>
</evidence>
<feature type="region of interest" description="Disordered" evidence="6">
    <location>
        <begin position="491"/>
        <end position="532"/>
    </location>
</feature>
<feature type="compositionally biased region" description="Basic and acidic residues" evidence="6">
    <location>
        <begin position="1651"/>
        <end position="1662"/>
    </location>
</feature>
<feature type="region of interest" description="Disordered" evidence="6">
    <location>
        <begin position="615"/>
        <end position="649"/>
    </location>
</feature>
<feature type="compositionally biased region" description="Polar residues" evidence="6">
    <location>
        <begin position="1822"/>
        <end position="1847"/>
    </location>
</feature>
<feature type="compositionally biased region" description="Polar residues" evidence="6">
    <location>
        <begin position="1271"/>
        <end position="1281"/>
    </location>
</feature>
<keyword evidence="8" id="KW-1185">Reference proteome</keyword>
<evidence type="ECO:0000313" key="8">
    <source>
        <dbReference type="Proteomes" id="UP001652620"/>
    </source>
</evidence>
<dbReference type="InterPro" id="IPR048561">
    <property type="entry name" value="Dab_PTB"/>
</dbReference>
<keyword evidence="2" id="KW-0217">Developmental protein</keyword>
<feature type="region of interest" description="Disordered" evidence="6">
    <location>
        <begin position="412"/>
        <end position="435"/>
    </location>
</feature>
<dbReference type="InterPro" id="IPR011993">
    <property type="entry name" value="PH-like_dom_sf"/>
</dbReference>
<feature type="region of interest" description="Disordered" evidence="6">
    <location>
        <begin position="857"/>
        <end position="881"/>
    </location>
</feature>
<evidence type="ECO:0000256" key="5">
    <source>
        <dbReference type="ARBA" id="ARBA00022782"/>
    </source>
</evidence>
<reference evidence="9" key="1">
    <citation type="submission" date="2025-08" db="UniProtKB">
        <authorList>
            <consortium name="RefSeq"/>
        </authorList>
    </citation>
    <scope>IDENTIFICATION</scope>
    <source>
        <tissue evidence="9">Adult</tissue>
    </source>
</reference>
<feature type="region of interest" description="Disordered" evidence="6">
    <location>
        <begin position="544"/>
        <end position="587"/>
    </location>
</feature>
<feature type="region of interest" description="Disordered" evidence="6">
    <location>
        <begin position="1625"/>
        <end position="1662"/>
    </location>
</feature>
<feature type="compositionally biased region" description="Low complexity" evidence="6">
    <location>
        <begin position="1378"/>
        <end position="1396"/>
    </location>
</feature>
<feature type="compositionally biased region" description="Polar residues" evidence="6">
    <location>
        <begin position="422"/>
        <end position="435"/>
    </location>
</feature>
<feature type="region of interest" description="Disordered" evidence="6">
    <location>
        <begin position="2254"/>
        <end position="2298"/>
    </location>
</feature>
<dbReference type="GeneID" id="105223426"/>
<feature type="compositionally biased region" description="Low complexity" evidence="6">
    <location>
        <begin position="2274"/>
        <end position="2288"/>
    </location>
</feature>
<feature type="compositionally biased region" description="Low complexity" evidence="6">
    <location>
        <begin position="857"/>
        <end position="869"/>
    </location>
</feature>
<dbReference type="CDD" id="cd01215">
    <property type="entry name" value="PTB_Dab"/>
    <property type="match status" value="1"/>
</dbReference>
<evidence type="ECO:0000256" key="1">
    <source>
        <dbReference type="ARBA" id="ARBA00004496"/>
    </source>
</evidence>
<feature type="compositionally biased region" description="Low complexity" evidence="6">
    <location>
        <begin position="2048"/>
        <end position="2067"/>
    </location>
</feature>
<feature type="region of interest" description="Disordered" evidence="6">
    <location>
        <begin position="1180"/>
        <end position="1282"/>
    </location>
</feature>
<feature type="compositionally biased region" description="Polar residues" evidence="6">
    <location>
        <begin position="547"/>
        <end position="562"/>
    </location>
</feature>
<feature type="region of interest" description="Disordered" evidence="6">
    <location>
        <begin position="1415"/>
        <end position="1549"/>
    </location>
</feature>
<feature type="compositionally biased region" description="Low complexity" evidence="6">
    <location>
        <begin position="494"/>
        <end position="506"/>
    </location>
</feature>
<feature type="region of interest" description="Disordered" evidence="6">
    <location>
        <begin position="22"/>
        <end position="42"/>
    </location>
</feature>
<feature type="compositionally biased region" description="Polar residues" evidence="6">
    <location>
        <begin position="1927"/>
        <end position="1949"/>
    </location>
</feature>
<feature type="compositionally biased region" description="Basic and acidic residues" evidence="6">
    <location>
        <begin position="1771"/>
        <end position="1786"/>
    </location>
</feature>
<dbReference type="PANTHER" id="PTHR47695">
    <property type="entry name" value="PID DOMAIN-CONTAINING PROTEIN"/>
    <property type="match status" value="1"/>
</dbReference>
<keyword evidence="4" id="KW-0597">Phosphoprotein</keyword>
<feature type="compositionally biased region" description="Polar residues" evidence="6">
    <location>
        <begin position="829"/>
        <end position="844"/>
    </location>
</feature>
<accession>A0ABM3JVI3</accession>
<keyword evidence="3" id="KW-0963">Cytoplasm</keyword>
<comment type="subcellular location">
    <subcellularLocation>
        <location evidence="1">Cytoplasm</location>
    </subcellularLocation>
</comment>
<feature type="compositionally biased region" description="Basic and acidic residues" evidence="6">
    <location>
        <begin position="1885"/>
        <end position="1895"/>
    </location>
</feature>
<feature type="compositionally biased region" description="Basic and acidic residues" evidence="6">
    <location>
        <begin position="1679"/>
        <end position="1710"/>
    </location>
</feature>
<feature type="compositionally biased region" description="Polar residues" evidence="6">
    <location>
        <begin position="1355"/>
        <end position="1372"/>
    </location>
</feature>
<evidence type="ECO:0000256" key="2">
    <source>
        <dbReference type="ARBA" id="ARBA00022473"/>
    </source>
</evidence>
<name>A0ABM3JVI3_BACDO</name>
<feature type="compositionally biased region" description="Acidic residues" evidence="6">
    <location>
        <begin position="1959"/>
        <end position="1981"/>
    </location>
</feature>
<dbReference type="Proteomes" id="UP001652620">
    <property type="component" value="Chromosome 5"/>
</dbReference>
<feature type="region of interest" description="Disordered" evidence="6">
    <location>
        <begin position="759"/>
        <end position="805"/>
    </location>
</feature>
<keyword evidence="5" id="KW-0221">Differentiation</keyword>
<feature type="region of interest" description="Disordered" evidence="6">
    <location>
        <begin position="732"/>
        <end position="751"/>
    </location>
</feature>
<feature type="compositionally biased region" description="Low complexity" evidence="6">
    <location>
        <begin position="738"/>
        <end position="751"/>
    </location>
</feature>
<dbReference type="InterPro" id="IPR006020">
    <property type="entry name" value="PTB/PI_dom"/>
</dbReference>
<feature type="region of interest" description="Disordered" evidence="6">
    <location>
        <begin position="817"/>
        <end position="844"/>
    </location>
</feature>
<feature type="compositionally biased region" description="Basic and acidic residues" evidence="6">
    <location>
        <begin position="1997"/>
        <end position="2007"/>
    </location>
</feature>
<dbReference type="PROSITE" id="PS01179">
    <property type="entry name" value="PID"/>
    <property type="match status" value="1"/>
</dbReference>
<feature type="region of interest" description="Disordered" evidence="6">
    <location>
        <begin position="1675"/>
        <end position="2117"/>
    </location>
</feature>
<protein>
    <submittedName>
        <fullName evidence="9">Protein disabled isoform X5</fullName>
    </submittedName>
</protein>
<feature type="compositionally biased region" description="Low complexity" evidence="6">
    <location>
        <begin position="636"/>
        <end position="649"/>
    </location>
</feature>
<dbReference type="SUPFAM" id="SSF50729">
    <property type="entry name" value="PH domain-like"/>
    <property type="match status" value="1"/>
</dbReference>
<dbReference type="PANTHER" id="PTHR47695:SF3">
    <property type="entry name" value="PID DOMAIN-CONTAINING PROTEIN"/>
    <property type="match status" value="1"/>
</dbReference>